<reference evidence="6 7" key="1">
    <citation type="submission" date="2020-10" db="EMBL/GenBank/DDBJ databases">
        <title>Trueperella pecoris sp. nov. isolated from bovine and porcine specimens.</title>
        <authorList>
            <person name="Schoenecker L."/>
            <person name="Schnydrig P."/>
            <person name="Brodard I."/>
            <person name="Thomann A."/>
            <person name="Hemphill A."/>
            <person name="Rodriguez-Campos S."/>
            <person name="Perreten V."/>
            <person name="Jores J."/>
            <person name="Kittl S."/>
        </authorList>
    </citation>
    <scope>NUCLEOTIDE SEQUENCE [LARGE SCALE GENOMIC DNA]</scope>
    <source>
        <strain evidence="6 7">15A0121</strain>
    </source>
</reference>
<evidence type="ECO:0000256" key="3">
    <source>
        <dbReference type="ARBA" id="ARBA00022801"/>
    </source>
</evidence>
<evidence type="ECO:0000313" key="7">
    <source>
        <dbReference type="Proteomes" id="UP000595053"/>
    </source>
</evidence>
<dbReference type="GO" id="GO:0016740">
    <property type="term" value="F:transferase activity"/>
    <property type="evidence" value="ECO:0007669"/>
    <property type="project" value="UniProtKB-KW"/>
</dbReference>
<dbReference type="RefSeq" id="WP_193326358.1">
    <property type="nucleotide sequence ID" value="NZ_CP053291.1"/>
</dbReference>
<dbReference type="SUPFAM" id="SSF53649">
    <property type="entry name" value="Alkaline phosphatase-like"/>
    <property type="match status" value="1"/>
</dbReference>
<dbReference type="PROSITE" id="PS00523">
    <property type="entry name" value="SULFATASE_1"/>
    <property type="match status" value="1"/>
</dbReference>
<evidence type="ECO:0000256" key="2">
    <source>
        <dbReference type="ARBA" id="ARBA00022723"/>
    </source>
</evidence>
<dbReference type="InterPro" id="IPR050738">
    <property type="entry name" value="Sulfatase"/>
</dbReference>
<dbReference type="PANTHER" id="PTHR42693:SF33">
    <property type="entry name" value="ARYLSULFATASE"/>
    <property type="match status" value="1"/>
</dbReference>
<dbReference type="PANTHER" id="PTHR42693">
    <property type="entry name" value="ARYLSULFATASE FAMILY MEMBER"/>
    <property type="match status" value="1"/>
</dbReference>
<protein>
    <submittedName>
        <fullName evidence="6">Sulfatase-like hydrolase/transferase</fullName>
    </submittedName>
</protein>
<feature type="domain" description="Sulfatase N-terminal" evidence="5">
    <location>
        <begin position="4"/>
        <end position="333"/>
    </location>
</feature>
<dbReference type="Gene3D" id="3.40.720.10">
    <property type="entry name" value="Alkaline Phosphatase, subunit A"/>
    <property type="match status" value="1"/>
</dbReference>
<evidence type="ECO:0000259" key="5">
    <source>
        <dbReference type="Pfam" id="PF00884"/>
    </source>
</evidence>
<name>A0A7M1QUZ2_9ACTO</name>
<dbReference type="Proteomes" id="UP000595053">
    <property type="component" value="Chromosome"/>
</dbReference>
<organism evidence="6 7">
    <name type="scientific">Trueperella pecoris</name>
    <dbReference type="NCBI Taxonomy" id="2733571"/>
    <lineage>
        <taxon>Bacteria</taxon>
        <taxon>Bacillati</taxon>
        <taxon>Actinomycetota</taxon>
        <taxon>Actinomycetes</taxon>
        <taxon>Actinomycetales</taxon>
        <taxon>Actinomycetaceae</taxon>
        <taxon>Trueperella</taxon>
    </lineage>
</organism>
<keyword evidence="6" id="KW-0808">Transferase</keyword>
<keyword evidence="7" id="KW-1185">Reference proteome</keyword>
<comment type="similarity">
    <text evidence="1">Belongs to the sulfatase family.</text>
</comment>
<sequence length="478" mass="53587">MTINFVVVVTDDQGPWATSEHWPELRTPHLDALSSQSTVFENYYCASPVCSPARGSLLTGRMPSAHGIHDWLVGGRHPDDREENFLSDVVTLPEVLQDHGYSCAMVGKWHVGTSKQPAAGFDYWYAHRYGGGPYYEAPIWDENGHEASEPKYFTYAVADRACDFLATRDKTKPFFLLVNFTAPHSPWIDNHPQELIDLYKDTDFPSIPRETPHPWTKTYNDFADAFADPVPSLRGYAASLTGVDRAVGQINDALVAHEAANNTVFIYMSDNGFSCGQHGLWGKGNGTYPLNFWENSVRVPCIVHLPQQSERRDVPQHVSACSFFETVCDLAGVSAPEDPLRAAGSVAALVRGESVESTDPVMVFDEYGGGRMIRYGDYKYVDRFDGPRELYDFSIDPEERHNVADTPEYSAIQACLAERLTQWFADHETEVNRAYHRDVRGRGQVHPPRTGYADSRLYVFEEESLDGDDSHKVGDGQK</sequence>
<dbReference type="InterPro" id="IPR000917">
    <property type="entry name" value="Sulfatase_N"/>
</dbReference>
<dbReference type="Pfam" id="PF00884">
    <property type="entry name" value="Sulfatase"/>
    <property type="match status" value="1"/>
</dbReference>
<keyword evidence="2" id="KW-0479">Metal-binding</keyword>
<accession>A0A7M1QUZ2</accession>
<dbReference type="InterPro" id="IPR024607">
    <property type="entry name" value="Sulfatase_CS"/>
</dbReference>
<keyword evidence="4" id="KW-0106">Calcium</keyword>
<dbReference type="EMBL" id="CP063213">
    <property type="protein sequence ID" value="QOR45962.1"/>
    <property type="molecule type" value="Genomic_DNA"/>
</dbReference>
<evidence type="ECO:0000256" key="4">
    <source>
        <dbReference type="ARBA" id="ARBA00022837"/>
    </source>
</evidence>
<dbReference type="InterPro" id="IPR017850">
    <property type="entry name" value="Alkaline_phosphatase_core_sf"/>
</dbReference>
<gene>
    <name evidence="6" type="ORF">INS88_01675</name>
</gene>
<dbReference type="AlphaFoldDB" id="A0A7M1QUZ2"/>
<dbReference type="GO" id="GO:0046872">
    <property type="term" value="F:metal ion binding"/>
    <property type="evidence" value="ECO:0007669"/>
    <property type="project" value="UniProtKB-KW"/>
</dbReference>
<keyword evidence="3 6" id="KW-0378">Hydrolase</keyword>
<evidence type="ECO:0000256" key="1">
    <source>
        <dbReference type="ARBA" id="ARBA00008779"/>
    </source>
</evidence>
<dbReference type="GO" id="GO:0004065">
    <property type="term" value="F:arylsulfatase activity"/>
    <property type="evidence" value="ECO:0007669"/>
    <property type="project" value="TreeGrafter"/>
</dbReference>
<evidence type="ECO:0000313" key="6">
    <source>
        <dbReference type="EMBL" id="QOR45962.1"/>
    </source>
</evidence>
<proteinExistence type="inferred from homology"/>